<keyword evidence="1" id="KW-0812">Transmembrane</keyword>
<feature type="transmembrane region" description="Helical" evidence="1">
    <location>
        <begin position="209"/>
        <end position="232"/>
    </location>
</feature>
<evidence type="ECO:0000313" key="2">
    <source>
        <dbReference type="EMBL" id="KAK1741146.1"/>
    </source>
</evidence>
<dbReference type="PANTHER" id="PTHR14239">
    <property type="entry name" value="DUDULIN-RELATED"/>
    <property type="match status" value="1"/>
</dbReference>
<evidence type="ECO:0000256" key="1">
    <source>
        <dbReference type="SAM" id="Phobius"/>
    </source>
</evidence>
<name>A0AAD9DB86_9STRA</name>
<reference evidence="2" key="1">
    <citation type="submission" date="2023-06" db="EMBL/GenBank/DDBJ databases">
        <title>Survivors Of The Sea: Transcriptome response of Skeletonema marinoi to long-term dormancy.</title>
        <authorList>
            <person name="Pinder M.I.M."/>
            <person name="Kourtchenko O."/>
            <person name="Robertson E.K."/>
            <person name="Larsson T."/>
            <person name="Maumus F."/>
            <person name="Osuna-Cruz C.M."/>
            <person name="Vancaester E."/>
            <person name="Stenow R."/>
            <person name="Vandepoele K."/>
            <person name="Ploug H."/>
            <person name="Bruchert V."/>
            <person name="Godhe A."/>
            <person name="Topel M."/>
        </authorList>
    </citation>
    <scope>NUCLEOTIDE SEQUENCE</scope>
    <source>
        <strain evidence="2">R05AC</strain>
    </source>
</reference>
<proteinExistence type="predicted"/>
<accession>A0AAD9DB86</accession>
<dbReference type="GO" id="GO:0005886">
    <property type="term" value="C:plasma membrane"/>
    <property type="evidence" value="ECO:0007669"/>
    <property type="project" value="TreeGrafter"/>
</dbReference>
<feature type="transmembrane region" description="Helical" evidence="1">
    <location>
        <begin position="293"/>
        <end position="313"/>
    </location>
</feature>
<feature type="transmembrane region" description="Helical" evidence="1">
    <location>
        <begin position="253"/>
        <end position="273"/>
    </location>
</feature>
<dbReference type="Gene3D" id="3.40.50.720">
    <property type="entry name" value="NAD(P)-binding Rossmann-like Domain"/>
    <property type="match status" value="1"/>
</dbReference>
<evidence type="ECO:0000313" key="3">
    <source>
        <dbReference type="Proteomes" id="UP001224775"/>
    </source>
</evidence>
<keyword evidence="1" id="KW-1133">Transmembrane helix</keyword>
<dbReference type="EMBL" id="JATAAI010000014">
    <property type="protein sequence ID" value="KAK1741146.1"/>
    <property type="molecule type" value="Genomic_DNA"/>
</dbReference>
<organism evidence="2 3">
    <name type="scientific">Skeletonema marinoi</name>
    <dbReference type="NCBI Taxonomy" id="267567"/>
    <lineage>
        <taxon>Eukaryota</taxon>
        <taxon>Sar</taxon>
        <taxon>Stramenopiles</taxon>
        <taxon>Ochrophyta</taxon>
        <taxon>Bacillariophyta</taxon>
        <taxon>Coscinodiscophyceae</taxon>
        <taxon>Thalassiosirophycidae</taxon>
        <taxon>Thalassiosirales</taxon>
        <taxon>Skeletonemataceae</taxon>
        <taxon>Skeletonema</taxon>
        <taxon>Skeletonema marinoi-dohrnii complex</taxon>
    </lineage>
</organism>
<dbReference type="PANTHER" id="PTHR14239:SF0">
    <property type="entry name" value="F420-DEPENDENT NADP REDUCTASE"/>
    <property type="match status" value="1"/>
</dbReference>
<keyword evidence="3" id="KW-1185">Reference proteome</keyword>
<protein>
    <submittedName>
        <fullName evidence="2">Uncharacterized protein</fullName>
    </submittedName>
</protein>
<comment type="caution">
    <text evidence="2">The sequence shown here is derived from an EMBL/GenBank/DDBJ whole genome shotgun (WGS) entry which is preliminary data.</text>
</comment>
<dbReference type="InterPro" id="IPR051267">
    <property type="entry name" value="STEAP_metalloreductase"/>
</dbReference>
<feature type="transmembrane region" description="Helical" evidence="1">
    <location>
        <begin position="369"/>
        <end position="389"/>
    </location>
</feature>
<dbReference type="Proteomes" id="UP001224775">
    <property type="component" value="Unassembled WGS sequence"/>
</dbReference>
<sequence>MTNVTFEEKSKVVFVGCGDKAHGFARMHDLHSNKHGKYQLVFTEPMPTKPIDPFDSDYVTIEHFPECLANADIVVIVIPSYAIDSFLIQNYTLLKEGSKGYLAALNITSDHWVKAFNDTGAIQEMQNSLNSKMKLTTSVCGPSDQCVKKIAALAKYLGYSPTVVPIDQYKCLQSCQTTLAGTFTYVTVQVSGRPHFQWYTLLARHSSKMFAWTAIWGFSLSLLPGTCIRLLKQVTYMDTTPRFLIWGCSIRKQVGLLSLYFVLLHACMMLLIFGGEYFGFLIDDGYMEWNTEASMLTAVLSTSLFTITGIASLPSVAHEMNKAQFMLVFGPVVWSALALGVMHVMFLGVPSWTDTPRSRYSWARGMPPVTLMASVLPLLVMFIKAVQVCHASMLRAKNWVTSRHQVSSIHASDHLFVIDDEVEEVFEKSRMYV</sequence>
<dbReference type="GO" id="GO:0015677">
    <property type="term" value="P:copper ion import"/>
    <property type="evidence" value="ECO:0007669"/>
    <property type="project" value="TreeGrafter"/>
</dbReference>
<feature type="transmembrane region" description="Helical" evidence="1">
    <location>
        <begin position="325"/>
        <end position="349"/>
    </location>
</feature>
<keyword evidence="1" id="KW-0472">Membrane</keyword>
<dbReference type="GO" id="GO:0008823">
    <property type="term" value="F:cupric reductase (NADH) activity"/>
    <property type="evidence" value="ECO:0007669"/>
    <property type="project" value="TreeGrafter"/>
</dbReference>
<dbReference type="AlphaFoldDB" id="A0AAD9DB86"/>
<gene>
    <name evidence="2" type="ORF">QTG54_008398</name>
</gene>
<dbReference type="GO" id="GO:0052851">
    <property type="term" value="F:ferric-chelate reductase (NADPH) activity"/>
    <property type="evidence" value="ECO:0007669"/>
    <property type="project" value="TreeGrafter"/>
</dbReference>